<proteinExistence type="inferred from homology"/>
<keyword evidence="3" id="KW-1185">Reference proteome</keyword>
<accession>A0A1G8Q523</accession>
<dbReference type="Proteomes" id="UP000199225">
    <property type="component" value="Unassembled WGS sequence"/>
</dbReference>
<sequence length="95" mass="10987">MDITVTNDAAKWYKEELDLSETDAMQFYVRYGGVGGLQPGFSLGIKVDTPYEAVAETNVEGITFYVEKSDEWYFDTYSLHVSYDEKWEEPNISYE</sequence>
<dbReference type="AlphaFoldDB" id="A0A1G8Q523"/>
<dbReference type="PIRSF" id="PIRSF034852">
    <property type="entry name" value="UCP034852"/>
    <property type="match status" value="1"/>
</dbReference>
<dbReference type="SUPFAM" id="SSF89360">
    <property type="entry name" value="HesB-like domain"/>
    <property type="match status" value="1"/>
</dbReference>
<evidence type="ECO:0000313" key="3">
    <source>
        <dbReference type="Proteomes" id="UP000199225"/>
    </source>
</evidence>
<gene>
    <name evidence="2" type="ORF">SAMN04490247_0400</name>
</gene>
<comment type="similarity">
    <text evidence="1">Belongs to the HesB/IscA family.</text>
</comment>
<evidence type="ECO:0000313" key="2">
    <source>
        <dbReference type="EMBL" id="SDI99813.1"/>
    </source>
</evidence>
<dbReference type="RefSeq" id="WP_093191432.1">
    <property type="nucleotide sequence ID" value="NZ_FNEV01000001.1"/>
</dbReference>
<dbReference type="InterPro" id="IPR035903">
    <property type="entry name" value="HesB-like_dom_sf"/>
</dbReference>
<dbReference type="OrthoDB" id="1645729at2"/>
<evidence type="ECO:0000256" key="1">
    <source>
        <dbReference type="ARBA" id="ARBA00006718"/>
    </source>
</evidence>
<dbReference type="STRING" id="86666.SAMN04490247_0400"/>
<protein>
    <submittedName>
        <fullName evidence="2">Uncharacterized protein YneR</fullName>
    </submittedName>
</protein>
<name>A0A1G8Q523_9BACI</name>
<reference evidence="3" key="1">
    <citation type="submission" date="2016-10" db="EMBL/GenBank/DDBJ databases">
        <authorList>
            <person name="Varghese N."/>
            <person name="Submissions S."/>
        </authorList>
    </citation>
    <scope>NUCLEOTIDE SEQUENCE [LARGE SCALE GENOMIC DNA]</scope>
    <source>
        <strain evidence="3">DSM 4771</strain>
    </source>
</reference>
<dbReference type="InterPro" id="IPR008326">
    <property type="entry name" value="PdhI-like"/>
</dbReference>
<dbReference type="EMBL" id="FNEV01000001">
    <property type="protein sequence ID" value="SDI99813.1"/>
    <property type="molecule type" value="Genomic_DNA"/>
</dbReference>
<organism evidence="2 3">
    <name type="scientific">Salimicrobium halophilum</name>
    <dbReference type="NCBI Taxonomy" id="86666"/>
    <lineage>
        <taxon>Bacteria</taxon>
        <taxon>Bacillati</taxon>
        <taxon>Bacillota</taxon>
        <taxon>Bacilli</taxon>
        <taxon>Bacillales</taxon>
        <taxon>Bacillaceae</taxon>
        <taxon>Salimicrobium</taxon>
    </lineage>
</organism>